<dbReference type="EMBL" id="MCGE01000009">
    <property type="protein sequence ID" value="ORZ18026.1"/>
    <property type="molecule type" value="Genomic_DNA"/>
</dbReference>
<name>A0A1X2IKF1_9FUNG</name>
<feature type="non-terminal residue" evidence="1">
    <location>
        <position position="59"/>
    </location>
</feature>
<comment type="caution">
    <text evidence="1">The sequence shown here is derived from an EMBL/GenBank/DDBJ whole genome shotgun (WGS) entry which is preliminary data.</text>
</comment>
<organism evidence="1 2">
    <name type="scientific">Absidia repens</name>
    <dbReference type="NCBI Taxonomy" id="90262"/>
    <lineage>
        <taxon>Eukaryota</taxon>
        <taxon>Fungi</taxon>
        <taxon>Fungi incertae sedis</taxon>
        <taxon>Mucoromycota</taxon>
        <taxon>Mucoromycotina</taxon>
        <taxon>Mucoromycetes</taxon>
        <taxon>Mucorales</taxon>
        <taxon>Cunninghamellaceae</taxon>
        <taxon>Absidia</taxon>
    </lineage>
</organism>
<evidence type="ECO:0000313" key="1">
    <source>
        <dbReference type="EMBL" id="ORZ18026.1"/>
    </source>
</evidence>
<dbReference type="PANTHER" id="PTHR12751:SF18">
    <property type="entry name" value="PHOSPHATASE AND ACTIN REGULATOR 1"/>
    <property type="match status" value="1"/>
</dbReference>
<dbReference type="OrthoDB" id="5563016at2759"/>
<dbReference type="Proteomes" id="UP000193560">
    <property type="component" value="Unassembled WGS sequence"/>
</dbReference>
<dbReference type="GO" id="GO:0003779">
    <property type="term" value="F:actin binding"/>
    <property type="evidence" value="ECO:0007669"/>
    <property type="project" value="TreeGrafter"/>
</dbReference>
<dbReference type="GO" id="GO:0030036">
    <property type="term" value="P:actin cytoskeleton organization"/>
    <property type="evidence" value="ECO:0007669"/>
    <property type="project" value="TreeGrafter"/>
</dbReference>
<gene>
    <name evidence="1" type="ORF">BCR42DRAFT_294482</name>
</gene>
<dbReference type="PANTHER" id="PTHR12751">
    <property type="entry name" value="PHOSPHATASE AND ACTIN REGULATOR PHACTR"/>
    <property type="match status" value="1"/>
</dbReference>
<feature type="non-terminal residue" evidence="1">
    <location>
        <position position="1"/>
    </location>
</feature>
<sequence length="59" mass="6958">RVRFISTAKVQDTFSKYDYDRASDPYAVCTRLTADLAQQIKDELNAFKLEEMMVHRQSR</sequence>
<dbReference type="STRING" id="90262.A0A1X2IKF1"/>
<evidence type="ECO:0000313" key="2">
    <source>
        <dbReference type="Proteomes" id="UP000193560"/>
    </source>
</evidence>
<accession>A0A1X2IKF1</accession>
<keyword evidence="2" id="KW-1185">Reference proteome</keyword>
<reference evidence="1 2" key="1">
    <citation type="submission" date="2016-07" db="EMBL/GenBank/DDBJ databases">
        <title>Pervasive Adenine N6-methylation of Active Genes in Fungi.</title>
        <authorList>
            <consortium name="DOE Joint Genome Institute"/>
            <person name="Mondo S.J."/>
            <person name="Dannebaum R.O."/>
            <person name="Kuo R.C."/>
            <person name="Labutti K."/>
            <person name="Haridas S."/>
            <person name="Kuo A."/>
            <person name="Salamov A."/>
            <person name="Ahrendt S.R."/>
            <person name="Lipzen A."/>
            <person name="Sullivan W."/>
            <person name="Andreopoulos W.B."/>
            <person name="Clum A."/>
            <person name="Lindquist E."/>
            <person name="Daum C."/>
            <person name="Ramamoorthy G.K."/>
            <person name="Gryganskyi A."/>
            <person name="Culley D."/>
            <person name="Magnuson J.K."/>
            <person name="James T.Y."/>
            <person name="O'Malley M.A."/>
            <person name="Stajich J.E."/>
            <person name="Spatafora J.W."/>
            <person name="Visel A."/>
            <person name="Grigoriev I.V."/>
        </authorList>
    </citation>
    <scope>NUCLEOTIDE SEQUENCE [LARGE SCALE GENOMIC DNA]</scope>
    <source>
        <strain evidence="1 2">NRRL 1336</strain>
    </source>
</reference>
<proteinExistence type="predicted"/>
<protein>
    <submittedName>
        <fullName evidence="1">Uncharacterized protein</fullName>
    </submittedName>
</protein>
<dbReference type="AlphaFoldDB" id="A0A1X2IKF1"/>